<name>S8E831_9LAMI</name>
<evidence type="ECO:0000313" key="2">
    <source>
        <dbReference type="EMBL" id="EPS72003.1"/>
    </source>
</evidence>
<protein>
    <submittedName>
        <fullName evidence="2">Uncharacterized protein</fullName>
    </submittedName>
</protein>
<dbReference type="PANTHER" id="PTHR15827">
    <property type="entry name" value="CYCLIN-DEPENDENT KINASE 2-INTERACTING PROTEIN"/>
    <property type="match status" value="1"/>
</dbReference>
<proteinExistence type="predicted"/>
<reference evidence="2 3" key="1">
    <citation type="journal article" date="2013" name="BMC Genomics">
        <title>The miniature genome of a carnivorous plant Genlisea aurea contains a low number of genes and short non-coding sequences.</title>
        <authorList>
            <person name="Leushkin E.V."/>
            <person name="Sutormin R.A."/>
            <person name="Nabieva E.R."/>
            <person name="Penin A.A."/>
            <person name="Kondrashov A.S."/>
            <person name="Logacheva M.D."/>
        </authorList>
    </citation>
    <scope>NUCLEOTIDE SEQUENCE [LARGE SCALE GENOMIC DNA]</scope>
</reference>
<keyword evidence="3" id="KW-1185">Reference proteome</keyword>
<accession>S8E831</accession>
<dbReference type="AlphaFoldDB" id="S8E831"/>
<feature type="region of interest" description="Disordered" evidence="1">
    <location>
        <begin position="1"/>
        <end position="25"/>
    </location>
</feature>
<feature type="compositionally biased region" description="Polar residues" evidence="1">
    <location>
        <begin position="12"/>
        <end position="25"/>
    </location>
</feature>
<organism evidence="2 3">
    <name type="scientific">Genlisea aurea</name>
    <dbReference type="NCBI Taxonomy" id="192259"/>
    <lineage>
        <taxon>Eukaryota</taxon>
        <taxon>Viridiplantae</taxon>
        <taxon>Streptophyta</taxon>
        <taxon>Embryophyta</taxon>
        <taxon>Tracheophyta</taxon>
        <taxon>Spermatophyta</taxon>
        <taxon>Magnoliopsida</taxon>
        <taxon>eudicotyledons</taxon>
        <taxon>Gunneridae</taxon>
        <taxon>Pentapetalae</taxon>
        <taxon>asterids</taxon>
        <taxon>lamiids</taxon>
        <taxon>Lamiales</taxon>
        <taxon>Lentibulariaceae</taxon>
        <taxon>Genlisea</taxon>
    </lineage>
</organism>
<evidence type="ECO:0000313" key="3">
    <source>
        <dbReference type="Proteomes" id="UP000015453"/>
    </source>
</evidence>
<evidence type="ECO:0000256" key="1">
    <source>
        <dbReference type="SAM" id="MobiDB-lite"/>
    </source>
</evidence>
<dbReference type="Proteomes" id="UP000015453">
    <property type="component" value="Unassembled WGS sequence"/>
</dbReference>
<gene>
    <name evidence="2" type="ORF">M569_02757</name>
</gene>
<dbReference type="PANTHER" id="PTHR15827:SF2">
    <property type="entry name" value="CYCLIN-DEPENDENT KINASE 2-INTERACTING PROTEIN"/>
    <property type="match status" value="1"/>
</dbReference>
<sequence length="302" mass="34290">MQSPPGTPVAPSRSSHNTTPQSLSSAARLWRPAAQRNLKNQWSKLNSLRRDWCTAASAARSHATSIVNSYLSIRYLNEMEYGVLRDMPNIQEKAGSKLSRQQELCNAKLLSSYKDMVRFTVNMASVCKSMRCYLSKSTNSMLIQFSSSPDDEENGAGDLEGIPVFAFYSIASFEERAWEVVHMFISELILKRLLVLEFLSLHRDAVEREWADEFYDGEFDDLRMLNLYSDQVKAPVTPPCKSSSASFNFIQSKQQKQQQGSSVLQIYLTIWMVNVNIDECRVEEIFGIVGSEMDVDFLKPFA</sequence>
<comment type="caution">
    <text evidence="2">The sequence shown here is derived from an EMBL/GenBank/DDBJ whole genome shotgun (WGS) entry which is preliminary data.</text>
</comment>
<dbReference type="OrthoDB" id="1913984at2759"/>
<dbReference type="EMBL" id="AUSU01001022">
    <property type="protein sequence ID" value="EPS72003.1"/>
    <property type="molecule type" value="Genomic_DNA"/>
</dbReference>